<comment type="caution">
    <text evidence="3">The sequence shown here is derived from an EMBL/GenBank/DDBJ whole genome shotgun (WGS) entry which is preliminary data.</text>
</comment>
<dbReference type="PANTHER" id="PTHR37957:SF1">
    <property type="entry name" value="PHYTASE-LIKE DOMAIN-CONTAINING PROTEIN"/>
    <property type="match status" value="1"/>
</dbReference>
<sequence>MPFLAFVALLSLLQLGCVAATPVARGHHGPFVNQTVCNGKEYVYEELAGWGLLPSDARDKFGETIGGIGSSIALDKTSWKRKKGSTEAYEGIIYGLPDRGWSSNGTQNTQNRIHKFRFTLDIVSGASKANPAPPNFKIAYLDTILLFTGRSTPTTGLDADARGSFYFSGFAGLPVATYPGDGFGGPGPGGKRMSLDAESLVLGRDGSFWIGDEYGPNIYQFNKRGKLVHVIYPPDAFVPFRNGTQSFNSLAPPVYDQYRMTIPEIPEMGRVNNQGFEAITASPNGKFLYAMLQSATVQDSGDGSPASRRNTRLLKYDLRKVGKGRDGLVGEYVVQLPLIGDQLAAQSEIHFISEDQFLVLSRDSDRGKGQEETESKYRNVDVFDISRATNVKGKRTDSKGGQVAPGGELKAGIKPAKYCPWLSYNNNDQLNRFGLHNGGPQDSGLLNEKWESLALGPIDKKFAKHGSGKEYYLISVSDNDFVTQNGFLNRGKKPYADMSGFRVDTQVLVFKVRLPEDANPL</sequence>
<feature type="domain" description="Phytase-like" evidence="2">
    <location>
        <begin position="190"/>
        <end position="481"/>
    </location>
</feature>
<evidence type="ECO:0000256" key="1">
    <source>
        <dbReference type="SAM" id="SignalP"/>
    </source>
</evidence>
<evidence type="ECO:0000313" key="4">
    <source>
        <dbReference type="Proteomes" id="UP000800093"/>
    </source>
</evidence>
<name>A0A9P4KJ20_9PLEO</name>
<dbReference type="EMBL" id="ML986588">
    <property type="protein sequence ID" value="KAF2267865.1"/>
    <property type="molecule type" value="Genomic_DNA"/>
</dbReference>
<gene>
    <name evidence="3" type="ORF">CC78DRAFT_576407</name>
</gene>
<evidence type="ECO:0000313" key="3">
    <source>
        <dbReference type="EMBL" id="KAF2267865.1"/>
    </source>
</evidence>
<dbReference type="Proteomes" id="UP000800093">
    <property type="component" value="Unassembled WGS sequence"/>
</dbReference>
<feature type="signal peptide" evidence="1">
    <location>
        <begin position="1"/>
        <end position="20"/>
    </location>
</feature>
<keyword evidence="4" id="KW-1185">Reference proteome</keyword>
<feature type="chain" id="PRO_5040175395" description="Phytase-like domain-containing protein" evidence="1">
    <location>
        <begin position="21"/>
        <end position="521"/>
    </location>
</feature>
<evidence type="ECO:0000259" key="2">
    <source>
        <dbReference type="Pfam" id="PF13449"/>
    </source>
</evidence>
<keyword evidence="1" id="KW-0732">Signal</keyword>
<accession>A0A9P4KJ20</accession>
<dbReference type="PANTHER" id="PTHR37957">
    <property type="entry name" value="BLR7070 PROTEIN"/>
    <property type="match status" value="1"/>
</dbReference>
<dbReference type="Pfam" id="PF13449">
    <property type="entry name" value="Phytase-like"/>
    <property type="match status" value="1"/>
</dbReference>
<dbReference type="AlphaFoldDB" id="A0A9P4KJ20"/>
<reference evidence="4" key="1">
    <citation type="journal article" date="2020" name="Stud. Mycol.">
        <title>101 Dothideomycetes genomes: A test case for predicting lifestyles and emergence of pathogens.</title>
        <authorList>
            <person name="Haridas S."/>
            <person name="Albert R."/>
            <person name="Binder M."/>
            <person name="Bloem J."/>
            <person name="LaButti K."/>
            <person name="Salamov A."/>
            <person name="Andreopoulos B."/>
            <person name="Baker S."/>
            <person name="Barry K."/>
            <person name="Bills G."/>
            <person name="Bluhm B."/>
            <person name="Cannon C."/>
            <person name="Castanera R."/>
            <person name="Culley D."/>
            <person name="Daum C."/>
            <person name="Ezra D."/>
            <person name="Gonzalez J."/>
            <person name="Henrissat B."/>
            <person name="Kuo A."/>
            <person name="Liang C."/>
            <person name="Lipzen A."/>
            <person name="Lutzoni F."/>
            <person name="Magnuson J."/>
            <person name="Mondo S."/>
            <person name="Nolan M."/>
            <person name="Ohm R."/>
            <person name="Pangilinan J."/>
            <person name="Park H.-J."/>
            <person name="Ramirez L."/>
            <person name="Alfaro M."/>
            <person name="Sun H."/>
            <person name="Tritt A."/>
            <person name="Yoshinaga Y."/>
            <person name="Zwiers L.-H."/>
            <person name="Turgeon B."/>
            <person name="Goodwin S."/>
            <person name="Spatafora J."/>
            <person name="Crous P."/>
            <person name="Grigoriev I."/>
        </authorList>
    </citation>
    <scope>NUCLEOTIDE SEQUENCE [LARGE SCALE GENOMIC DNA]</scope>
    <source>
        <strain evidence="4">CBS 304.66</strain>
    </source>
</reference>
<proteinExistence type="predicted"/>
<dbReference type="SUPFAM" id="SSF101898">
    <property type="entry name" value="NHL repeat"/>
    <property type="match status" value="1"/>
</dbReference>
<protein>
    <recommendedName>
        <fullName evidence="2">Phytase-like domain-containing protein</fullName>
    </recommendedName>
</protein>
<organism evidence="3 4">
    <name type="scientific">Lojkania enalia</name>
    <dbReference type="NCBI Taxonomy" id="147567"/>
    <lineage>
        <taxon>Eukaryota</taxon>
        <taxon>Fungi</taxon>
        <taxon>Dikarya</taxon>
        <taxon>Ascomycota</taxon>
        <taxon>Pezizomycotina</taxon>
        <taxon>Dothideomycetes</taxon>
        <taxon>Pleosporomycetidae</taxon>
        <taxon>Pleosporales</taxon>
        <taxon>Pleosporales incertae sedis</taxon>
        <taxon>Lojkania</taxon>
    </lineage>
</organism>
<dbReference type="InterPro" id="IPR027372">
    <property type="entry name" value="Phytase-like_dom"/>
</dbReference>
<dbReference type="OrthoDB" id="425936at2759"/>